<dbReference type="EMBL" id="DTMQ01000008">
    <property type="protein sequence ID" value="HGE98559.1"/>
    <property type="molecule type" value="Genomic_DNA"/>
</dbReference>
<dbReference type="InterPro" id="IPR020826">
    <property type="entry name" value="Transketolase_BS"/>
</dbReference>
<evidence type="ECO:0000256" key="10">
    <source>
        <dbReference type="HAMAP-Rule" id="MF_00315"/>
    </source>
</evidence>
<accession>A0A7C3Z1W4</accession>
<evidence type="ECO:0000256" key="2">
    <source>
        <dbReference type="ARBA" id="ARBA00011081"/>
    </source>
</evidence>
<evidence type="ECO:0000256" key="6">
    <source>
        <dbReference type="ARBA" id="ARBA00022842"/>
    </source>
</evidence>
<keyword evidence="5 10" id="KW-0479">Metal-binding</keyword>
<evidence type="ECO:0000313" key="12">
    <source>
        <dbReference type="EMBL" id="HGE98559.1"/>
    </source>
</evidence>
<feature type="domain" description="Transketolase-like pyrimidine-binding" evidence="11">
    <location>
        <begin position="318"/>
        <end position="483"/>
    </location>
</feature>
<comment type="similarity">
    <text evidence="2 10">Belongs to the transketolase family. DXPS subfamily.</text>
</comment>
<dbReference type="PANTHER" id="PTHR43322:SF5">
    <property type="entry name" value="1-DEOXY-D-XYLULOSE-5-PHOSPHATE SYNTHASE, CHLOROPLASTIC"/>
    <property type="match status" value="1"/>
</dbReference>
<comment type="cofactor">
    <cofactor evidence="10">
        <name>Mg(2+)</name>
        <dbReference type="ChEBI" id="CHEBI:18420"/>
    </cofactor>
    <text evidence="10">Binds 1 Mg(2+) ion per subunit.</text>
</comment>
<dbReference type="InterPro" id="IPR009014">
    <property type="entry name" value="Transketo_C/PFOR_II"/>
</dbReference>
<dbReference type="InterPro" id="IPR005477">
    <property type="entry name" value="Dxylulose-5-P_synthase"/>
</dbReference>
<dbReference type="NCBIfam" id="TIGR00204">
    <property type="entry name" value="dxs"/>
    <property type="match status" value="1"/>
</dbReference>
<dbReference type="GO" id="GO:0000287">
    <property type="term" value="F:magnesium ion binding"/>
    <property type="evidence" value="ECO:0007669"/>
    <property type="project" value="UniProtKB-UniRule"/>
</dbReference>
<keyword evidence="9 10" id="KW-0414">Isoprene biosynthesis</keyword>
<gene>
    <name evidence="10 12" type="primary">dxs</name>
    <name evidence="12" type="ORF">ENX07_00590</name>
</gene>
<evidence type="ECO:0000256" key="9">
    <source>
        <dbReference type="ARBA" id="ARBA00023229"/>
    </source>
</evidence>
<feature type="binding site" evidence="10">
    <location>
        <begin position="114"/>
        <end position="116"/>
    </location>
    <ligand>
        <name>thiamine diphosphate</name>
        <dbReference type="ChEBI" id="CHEBI:58937"/>
    </ligand>
</feature>
<feature type="binding site" evidence="10">
    <location>
        <position position="175"/>
    </location>
    <ligand>
        <name>thiamine diphosphate</name>
        <dbReference type="ChEBI" id="CHEBI:58937"/>
    </ligand>
</feature>
<dbReference type="GO" id="GO:0008661">
    <property type="term" value="F:1-deoxy-D-xylulose-5-phosphate synthase activity"/>
    <property type="evidence" value="ECO:0007669"/>
    <property type="project" value="UniProtKB-UniRule"/>
</dbReference>
<dbReference type="CDD" id="cd02007">
    <property type="entry name" value="TPP_DXS"/>
    <property type="match status" value="1"/>
</dbReference>
<evidence type="ECO:0000256" key="3">
    <source>
        <dbReference type="ARBA" id="ARBA00011738"/>
    </source>
</evidence>
<comment type="catalytic activity">
    <reaction evidence="10">
        <text>D-glyceraldehyde 3-phosphate + pyruvate + H(+) = 1-deoxy-D-xylulose 5-phosphate + CO2</text>
        <dbReference type="Rhea" id="RHEA:12605"/>
        <dbReference type="ChEBI" id="CHEBI:15361"/>
        <dbReference type="ChEBI" id="CHEBI:15378"/>
        <dbReference type="ChEBI" id="CHEBI:16526"/>
        <dbReference type="ChEBI" id="CHEBI:57792"/>
        <dbReference type="ChEBI" id="CHEBI:59776"/>
        <dbReference type="EC" id="2.2.1.7"/>
    </reaction>
</comment>
<dbReference type="GO" id="GO:0009228">
    <property type="term" value="P:thiamine biosynthetic process"/>
    <property type="evidence" value="ECO:0007669"/>
    <property type="project" value="UniProtKB-UniRule"/>
</dbReference>
<dbReference type="FunFam" id="3.40.50.920:FF:000002">
    <property type="entry name" value="1-deoxy-D-xylulose-5-phosphate synthase"/>
    <property type="match status" value="1"/>
</dbReference>
<dbReference type="Pfam" id="PF13292">
    <property type="entry name" value="DXP_synthase_N"/>
    <property type="match status" value="1"/>
</dbReference>
<feature type="binding site" evidence="10">
    <location>
        <position position="146"/>
    </location>
    <ligand>
        <name>Mg(2+)</name>
        <dbReference type="ChEBI" id="CHEBI:18420"/>
    </ligand>
</feature>
<dbReference type="EC" id="2.2.1.7" evidence="10"/>
<dbReference type="Pfam" id="PF02779">
    <property type="entry name" value="Transket_pyr"/>
    <property type="match status" value="1"/>
</dbReference>
<feature type="binding site" evidence="10">
    <location>
        <position position="175"/>
    </location>
    <ligand>
        <name>Mg(2+)</name>
        <dbReference type="ChEBI" id="CHEBI:18420"/>
    </ligand>
</feature>
<comment type="cofactor">
    <cofactor evidence="10">
        <name>thiamine diphosphate</name>
        <dbReference type="ChEBI" id="CHEBI:58937"/>
    </cofactor>
    <text evidence="10">Binds 1 thiamine pyrophosphate per subunit.</text>
</comment>
<dbReference type="PROSITE" id="PS00802">
    <property type="entry name" value="TRANSKETOLASE_2"/>
    <property type="match status" value="1"/>
</dbReference>
<evidence type="ECO:0000256" key="4">
    <source>
        <dbReference type="ARBA" id="ARBA00022679"/>
    </source>
</evidence>
<dbReference type="Gene3D" id="3.40.50.920">
    <property type="match status" value="1"/>
</dbReference>
<dbReference type="InterPro" id="IPR033248">
    <property type="entry name" value="Transketolase_C"/>
</dbReference>
<protein>
    <recommendedName>
        <fullName evidence="10">1-deoxy-D-xylulose-5-phosphate synthase</fullName>
        <ecNumber evidence="10">2.2.1.7</ecNumber>
    </recommendedName>
    <alternativeName>
        <fullName evidence="10">1-deoxyxylulose-5-phosphate synthase</fullName>
        <shortName evidence="10">DXP synthase</shortName>
        <shortName evidence="10">DXPS</shortName>
    </alternativeName>
</protein>
<proteinExistence type="inferred from homology"/>
<dbReference type="SUPFAM" id="SSF52922">
    <property type="entry name" value="TK C-terminal domain-like"/>
    <property type="match status" value="1"/>
</dbReference>
<name>A0A7C3Z1W4_UNCW3</name>
<dbReference type="GO" id="GO:0005829">
    <property type="term" value="C:cytosol"/>
    <property type="evidence" value="ECO:0007669"/>
    <property type="project" value="TreeGrafter"/>
</dbReference>
<evidence type="ECO:0000256" key="1">
    <source>
        <dbReference type="ARBA" id="ARBA00004980"/>
    </source>
</evidence>
<feature type="binding site" evidence="10">
    <location>
        <begin position="147"/>
        <end position="148"/>
    </location>
    <ligand>
        <name>thiamine diphosphate</name>
        <dbReference type="ChEBI" id="CHEBI:58937"/>
    </ligand>
</feature>
<feature type="binding site" evidence="10">
    <location>
        <position position="369"/>
    </location>
    <ligand>
        <name>thiamine diphosphate</name>
        <dbReference type="ChEBI" id="CHEBI:58937"/>
    </ligand>
</feature>
<organism evidence="12">
    <name type="scientific">candidate division WOR-3 bacterium</name>
    <dbReference type="NCBI Taxonomy" id="2052148"/>
    <lineage>
        <taxon>Bacteria</taxon>
        <taxon>Bacteria division WOR-3</taxon>
    </lineage>
</organism>
<comment type="function">
    <text evidence="10">Catalyzes the acyloin condensation reaction between C atoms 2 and 3 of pyruvate and glyceraldehyde 3-phosphate to yield 1-deoxy-D-xylulose-5-phosphate (DXP).</text>
</comment>
<evidence type="ECO:0000259" key="11">
    <source>
        <dbReference type="SMART" id="SM00861"/>
    </source>
</evidence>
<dbReference type="InterPro" id="IPR005475">
    <property type="entry name" value="Transketolase-like_Pyr-bd"/>
</dbReference>
<dbReference type="CDD" id="cd07033">
    <property type="entry name" value="TPP_PYR_DXS_TK_like"/>
    <property type="match status" value="1"/>
</dbReference>
<dbReference type="InterPro" id="IPR029061">
    <property type="entry name" value="THDP-binding"/>
</dbReference>
<feature type="binding site" evidence="10">
    <location>
        <position position="287"/>
    </location>
    <ligand>
        <name>thiamine diphosphate</name>
        <dbReference type="ChEBI" id="CHEBI:58937"/>
    </ligand>
</feature>
<keyword evidence="8 10" id="KW-0786">Thiamine pyrophosphate</keyword>
<dbReference type="AlphaFoldDB" id="A0A7C3Z1W4"/>
<dbReference type="SUPFAM" id="SSF52518">
    <property type="entry name" value="Thiamin diphosphate-binding fold (THDP-binding)"/>
    <property type="match status" value="2"/>
</dbReference>
<dbReference type="Pfam" id="PF02780">
    <property type="entry name" value="Transketolase_C"/>
    <property type="match status" value="1"/>
</dbReference>
<keyword evidence="7 10" id="KW-0784">Thiamine biosynthesis</keyword>
<comment type="caution">
    <text evidence="12">The sequence shown here is derived from an EMBL/GenBank/DDBJ whole genome shotgun (WGS) entry which is preliminary data.</text>
</comment>
<evidence type="ECO:0000256" key="7">
    <source>
        <dbReference type="ARBA" id="ARBA00022977"/>
    </source>
</evidence>
<dbReference type="Gene3D" id="3.40.50.970">
    <property type="match status" value="2"/>
</dbReference>
<reference evidence="12" key="1">
    <citation type="journal article" date="2020" name="mSystems">
        <title>Genome- and Community-Level Interaction Insights into Carbon Utilization and Element Cycling Functions of Hydrothermarchaeota in Hydrothermal Sediment.</title>
        <authorList>
            <person name="Zhou Z."/>
            <person name="Liu Y."/>
            <person name="Xu W."/>
            <person name="Pan J."/>
            <person name="Luo Z.H."/>
            <person name="Li M."/>
        </authorList>
    </citation>
    <scope>NUCLEOTIDE SEQUENCE [LARGE SCALE GENOMIC DNA]</scope>
    <source>
        <strain evidence="12">SpSt-906</strain>
    </source>
</reference>
<evidence type="ECO:0000256" key="8">
    <source>
        <dbReference type="ARBA" id="ARBA00023052"/>
    </source>
</evidence>
<comment type="pathway">
    <text evidence="1 10">Metabolic intermediate biosynthesis; 1-deoxy-D-xylulose 5-phosphate biosynthesis; 1-deoxy-D-xylulose 5-phosphate from D-glyceraldehyde 3-phosphate and pyruvate: step 1/1.</text>
</comment>
<sequence length="640" mass="71199">MSYLSRINSSADLRKLSLRELNDLAGEIREEIIRVVTRQGGHLSPNLGVVELTLALHYVFNTPEDKLIWDVGHQCYTHKIITGRRHLFSTLRQYQGLSGFPKREESEFDVFDSGHSGDAIGVGVGMATALRLAGKQSPRVIVVIGDGSLASGVAFEGLNYCGQKKLNIIIILNDNEMSIARSDGALATYLNQLITGQVYNRLKNDVWNLLGLLPDNLTSRAREMAKRLKEGLKNLFVPSLIFEELGFRYFGPLDGHNLKTLINTFHQIKILTGPILVHVVTKKGKGYPPAEEDPEFFHGIGGSVVHNRCPLTSKERSVTFSEVFGSVLLRIAERDPKVVVITPGMCLGSGLRMFRERFPGRFFDCGICEQFALNFASGLALSGLKPVVAIYSPFLPRAYDQLIYNICLQNLPVLFAIDRAGVSGEDGETHQGIFDLSFLRFLPNITIIAPKDGRELETAMTWAIENLSSPIAIRYPKGLSLSGDSEREIKDFAYGKGVIEKEGKDFCLIGIGYGVNLAHEVAKELEEEGYSSAVVNARFVKPLDGELFSDLARRFSLLFTIEENTFEGGFGSALLEFYEDKGLPVRVIRFGLPSTFLPHGDRKIILRRFGLEAKALAKRIKEIVKSVVRDRCPLTERRQK</sequence>
<dbReference type="HAMAP" id="MF_00315">
    <property type="entry name" value="DXP_synth"/>
    <property type="match status" value="1"/>
</dbReference>
<dbReference type="GO" id="GO:0030976">
    <property type="term" value="F:thiamine pyrophosphate binding"/>
    <property type="evidence" value="ECO:0007669"/>
    <property type="project" value="UniProtKB-UniRule"/>
</dbReference>
<dbReference type="UniPathway" id="UPA00064">
    <property type="reaction ID" value="UER00091"/>
</dbReference>
<dbReference type="NCBIfam" id="NF003933">
    <property type="entry name" value="PRK05444.2-2"/>
    <property type="match status" value="1"/>
</dbReference>
<dbReference type="GO" id="GO:0016114">
    <property type="term" value="P:terpenoid biosynthetic process"/>
    <property type="evidence" value="ECO:0007669"/>
    <property type="project" value="UniProtKB-UniRule"/>
</dbReference>
<evidence type="ECO:0000256" key="5">
    <source>
        <dbReference type="ARBA" id="ARBA00022723"/>
    </source>
</evidence>
<dbReference type="GO" id="GO:0019288">
    <property type="term" value="P:isopentenyl diphosphate biosynthetic process, methylerythritol 4-phosphate pathway"/>
    <property type="evidence" value="ECO:0007669"/>
    <property type="project" value="TreeGrafter"/>
</dbReference>
<dbReference type="SMART" id="SM00861">
    <property type="entry name" value="Transket_pyr"/>
    <property type="match status" value="1"/>
</dbReference>
<dbReference type="PANTHER" id="PTHR43322">
    <property type="entry name" value="1-D-DEOXYXYLULOSE 5-PHOSPHATE SYNTHASE-RELATED"/>
    <property type="match status" value="1"/>
</dbReference>
<comment type="subunit">
    <text evidence="3 10">Homodimer.</text>
</comment>
<keyword evidence="4 10" id="KW-0808">Transferase</keyword>
<keyword evidence="6 10" id="KW-0460">Magnesium</keyword>
<feature type="binding site" evidence="10">
    <location>
        <position position="73"/>
    </location>
    <ligand>
        <name>thiamine diphosphate</name>
        <dbReference type="ChEBI" id="CHEBI:58937"/>
    </ligand>
</feature>